<evidence type="ECO:0000313" key="2">
    <source>
        <dbReference type="EMBL" id="MPM36532.1"/>
    </source>
</evidence>
<evidence type="ECO:0000256" key="1">
    <source>
        <dbReference type="SAM" id="MobiDB-lite"/>
    </source>
</evidence>
<reference evidence="2" key="1">
    <citation type="submission" date="2019-08" db="EMBL/GenBank/DDBJ databases">
        <authorList>
            <person name="Kucharzyk K."/>
            <person name="Murdoch R.W."/>
            <person name="Higgins S."/>
            <person name="Loffler F."/>
        </authorList>
    </citation>
    <scope>NUCLEOTIDE SEQUENCE</scope>
</reference>
<proteinExistence type="predicted"/>
<comment type="caution">
    <text evidence="2">The sequence shown here is derived from an EMBL/GenBank/DDBJ whole genome shotgun (WGS) entry which is preliminary data.</text>
</comment>
<feature type="region of interest" description="Disordered" evidence="1">
    <location>
        <begin position="1"/>
        <end position="40"/>
    </location>
</feature>
<protein>
    <submittedName>
        <fullName evidence="2">Uncharacterized protein</fullName>
    </submittedName>
</protein>
<name>A0A644Z6U2_9ZZZZ</name>
<sequence>MDRGSDEGLGVHGLVRQSQYDPGGSGGEQHISRRNGGGADGSTVLVVRAAVNGRAFRQTSQPGRLCGKPADKRSRFLDFGQLIPRDADRVEHPLVPVFFLNIEELTDGGVGRVDDRAPGEKLVDDFYGRKVLCRVRAGARFAQVQDLCRVERWEYAPAAHMVYIVVAERTLQLCGLLARTGVHPGQGVADGPSRAVDSRHARALRGDGNPFDLQVLVAGDCRADGRNARVDPLVGVLLHMAAVGEERVALIPFAEDGAAGVHQERFGSGCADIEADDIHSFFHLAIFRKRFLFALLYRKK</sequence>
<accession>A0A644Z6U2</accession>
<dbReference type="AlphaFoldDB" id="A0A644Z6U2"/>
<dbReference type="EMBL" id="VSSQ01007636">
    <property type="protein sequence ID" value="MPM36532.1"/>
    <property type="molecule type" value="Genomic_DNA"/>
</dbReference>
<organism evidence="2">
    <name type="scientific">bioreactor metagenome</name>
    <dbReference type="NCBI Taxonomy" id="1076179"/>
    <lineage>
        <taxon>unclassified sequences</taxon>
        <taxon>metagenomes</taxon>
        <taxon>ecological metagenomes</taxon>
    </lineage>
</organism>
<gene>
    <name evidence="2" type="ORF">SDC9_83130</name>
</gene>